<protein>
    <recommendedName>
        <fullName evidence="6">APO domain-containing protein</fullName>
    </recommendedName>
</protein>
<sequence length="674" mass="76482">MASSINIGFAVLSFVFVLFALYEAKDILWAEHRRFRIGYVLKWKKEQGRDSVVQVTKEAYETCVISKPIKADVEEITLNKSGPFCFISGVKEHCDMGLKLTVVVLSEKHNFIPWKRNKLSSSKSRHFSGFLQCKIRIPEFPPIPFSHFPRFFRFQQQGCNVLKISVSVKSRTSKSYALVVRSDHRHPQNSDFPQHYSKKEKKPFPVPIVELRRAARETLKTNKGKPRTPVPPPKNGLLVKTLVPVAYDVFDERITLINNLKRLLKVVPVQACRFCNEIHVGPVGHPFKSCKGANANIRKGVHEWIPNVTVDDIFLPVEAFHLYDRLGRRIPHEERFSTPRVPAIVELCIQAGVDVPEYPTTRRRKPIIRISKSEFVDADESELPDPNNEAPKRSVLTEISDSEVVAPTDEEETTLLAEETLRAWEQMRRGAKRLMKMYLVRVCGYCPEVHVGPSGHKAQNCGAFKHQQRNGQHGWQAAVLNDLIPPRTVWHVPDVNGPPWVRELRNFYGQAPAVVKMCILAGAAVPEEYRPTMRLDVGTPSTIKEAEMFFATCVCLLGSHFLLLTSIAFRQIVEDKQRETKKSRDNRVFVRTSETKKMAHQMKGHSPAQHSPEILHQTKNAPFCPMKMAIGGFAVVVTIGYFTLYSKKKPEATALDVAKVITGTAHQDSTHPRK</sequence>
<feature type="domain" description="APO" evidence="3">
    <location>
        <begin position="271"/>
        <end position="357"/>
    </location>
</feature>
<comment type="caution">
    <text evidence="4">The sequence shown here is derived from an EMBL/GenBank/DDBJ whole genome shotgun (WGS) entry which is preliminary data.</text>
</comment>
<dbReference type="Gene3D" id="2.60.40.420">
    <property type="entry name" value="Cupredoxins - blue copper proteins"/>
    <property type="match status" value="1"/>
</dbReference>
<evidence type="ECO:0000259" key="3">
    <source>
        <dbReference type="PROSITE" id="PS51499"/>
    </source>
</evidence>
<dbReference type="InterPro" id="IPR039391">
    <property type="entry name" value="Phytocyanin-like"/>
</dbReference>
<dbReference type="GO" id="GO:0003723">
    <property type="term" value="F:RNA binding"/>
    <property type="evidence" value="ECO:0007669"/>
    <property type="project" value="InterPro"/>
</dbReference>
<evidence type="ECO:0008006" key="6">
    <source>
        <dbReference type="Google" id="ProtNLM"/>
    </source>
</evidence>
<keyword evidence="5" id="KW-1185">Reference proteome</keyword>
<keyword evidence="1" id="KW-1133">Transmembrane helix</keyword>
<evidence type="ECO:0000259" key="2">
    <source>
        <dbReference type="PROSITE" id="PS51485"/>
    </source>
</evidence>
<dbReference type="InterPro" id="IPR023342">
    <property type="entry name" value="APO_dom"/>
</dbReference>
<dbReference type="Proteomes" id="UP000315295">
    <property type="component" value="Unassembled WGS sequence"/>
</dbReference>
<dbReference type="GO" id="GO:0005886">
    <property type="term" value="C:plasma membrane"/>
    <property type="evidence" value="ECO:0007669"/>
    <property type="project" value="TreeGrafter"/>
</dbReference>
<evidence type="ECO:0000313" key="5">
    <source>
        <dbReference type="Proteomes" id="UP000315295"/>
    </source>
</evidence>
<dbReference type="STRING" id="106549.A0A540LQ23"/>
<accession>A0A540LQ23</accession>
<feature type="domain" description="APO" evidence="3">
    <location>
        <begin position="442"/>
        <end position="527"/>
    </location>
</feature>
<dbReference type="EMBL" id="VIEB01000508">
    <property type="protein sequence ID" value="TQD88498.1"/>
    <property type="molecule type" value="Genomic_DNA"/>
</dbReference>
<gene>
    <name evidence="4" type="ORF">C1H46_025918</name>
</gene>
<keyword evidence="1" id="KW-0472">Membrane</keyword>
<evidence type="ECO:0000256" key="1">
    <source>
        <dbReference type="SAM" id="Phobius"/>
    </source>
</evidence>
<dbReference type="InterPro" id="IPR003245">
    <property type="entry name" value="Phytocyanin_dom"/>
</dbReference>
<reference evidence="4 5" key="1">
    <citation type="journal article" date="2019" name="G3 (Bethesda)">
        <title>Sequencing of a Wild Apple (Malus baccata) Genome Unravels the Differences Between Cultivated and Wild Apple Species Regarding Disease Resistance and Cold Tolerance.</title>
        <authorList>
            <person name="Chen X."/>
        </authorList>
    </citation>
    <scope>NUCLEOTIDE SEQUENCE [LARGE SCALE GENOMIC DNA]</scope>
    <source>
        <strain evidence="5">cv. Shandingzi</strain>
        <tissue evidence="4">Leaves</tissue>
    </source>
</reference>
<dbReference type="PANTHER" id="PTHR33021:SF197">
    <property type="entry name" value="EARLY NODULIN-LIKE PROTEIN 13"/>
    <property type="match status" value="1"/>
</dbReference>
<dbReference type="PANTHER" id="PTHR33021">
    <property type="entry name" value="BLUE COPPER PROTEIN"/>
    <property type="match status" value="1"/>
</dbReference>
<dbReference type="PROSITE" id="PS51499">
    <property type="entry name" value="APO"/>
    <property type="match status" value="2"/>
</dbReference>
<dbReference type="PROSITE" id="PS51485">
    <property type="entry name" value="PHYTOCYANIN"/>
    <property type="match status" value="1"/>
</dbReference>
<feature type="transmembrane region" description="Helical" evidence="1">
    <location>
        <begin position="6"/>
        <end position="24"/>
    </location>
</feature>
<dbReference type="SUPFAM" id="SSF49503">
    <property type="entry name" value="Cupredoxins"/>
    <property type="match status" value="1"/>
</dbReference>
<dbReference type="Pfam" id="PF02298">
    <property type="entry name" value="Cu_bind_like"/>
    <property type="match status" value="1"/>
</dbReference>
<feature type="domain" description="Phytocyanin" evidence="2">
    <location>
        <begin position="1"/>
        <end position="106"/>
    </location>
</feature>
<keyword evidence="1" id="KW-0812">Transmembrane</keyword>
<dbReference type="Pfam" id="PF05634">
    <property type="entry name" value="APO_RNA-bind"/>
    <property type="match status" value="2"/>
</dbReference>
<name>A0A540LQ23_MALBA</name>
<dbReference type="InterPro" id="IPR008972">
    <property type="entry name" value="Cupredoxin"/>
</dbReference>
<evidence type="ECO:0000313" key="4">
    <source>
        <dbReference type="EMBL" id="TQD88498.1"/>
    </source>
</evidence>
<organism evidence="4 5">
    <name type="scientific">Malus baccata</name>
    <name type="common">Siberian crab apple</name>
    <name type="synonym">Pyrus baccata</name>
    <dbReference type="NCBI Taxonomy" id="106549"/>
    <lineage>
        <taxon>Eukaryota</taxon>
        <taxon>Viridiplantae</taxon>
        <taxon>Streptophyta</taxon>
        <taxon>Embryophyta</taxon>
        <taxon>Tracheophyta</taxon>
        <taxon>Spermatophyta</taxon>
        <taxon>Magnoliopsida</taxon>
        <taxon>eudicotyledons</taxon>
        <taxon>Gunneridae</taxon>
        <taxon>Pentapetalae</taxon>
        <taxon>rosids</taxon>
        <taxon>fabids</taxon>
        <taxon>Rosales</taxon>
        <taxon>Rosaceae</taxon>
        <taxon>Amygdaloideae</taxon>
        <taxon>Maleae</taxon>
        <taxon>Malus</taxon>
    </lineage>
</organism>
<dbReference type="GO" id="GO:0009055">
    <property type="term" value="F:electron transfer activity"/>
    <property type="evidence" value="ECO:0007669"/>
    <property type="project" value="InterPro"/>
</dbReference>
<proteinExistence type="predicted"/>
<feature type="transmembrane region" description="Helical" evidence="1">
    <location>
        <begin position="628"/>
        <end position="645"/>
    </location>
</feature>
<dbReference type="AlphaFoldDB" id="A0A540LQ23"/>